<feature type="domain" description="Retrotransposon Copia-like N-terminal" evidence="2">
    <location>
        <begin position="17"/>
        <end position="55"/>
    </location>
</feature>
<evidence type="ECO:0000313" key="4">
    <source>
        <dbReference type="Proteomes" id="UP000032141"/>
    </source>
</evidence>
<dbReference type="AlphaFoldDB" id="A0A0D3AGG6"/>
<keyword evidence="4" id="KW-1185">Reference proteome</keyword>
<name>A0A0D3AGG6_BRAOL</name>
<evidence type="ECO:0000313" key="3">
    <source>
        <dbReference type="EnsemblPlants" id="Bo21676s010.1"/>
    </source>
</evidence>
<dbReference type="EnsemblPlants" id="Bo21676s010.1">
    <property type="protein sequence ID" value="Bo21676s010.1"/>
    <property type="gene ID" value="Bo21676s010"/>
</dbReference>
<reference evidence="3" key="2">
    <citation type="submission" date="2015-06" db="UniProtKB">
        <authorList>
            <consortium name="EnsemblPlants"/>
        </authorList>
    </citation>
    <scope>IDENTIFICATION</scope>
</reference>
<dbReference type="Pfam" id="PF14244">
    <property type="entry name" value="Retrotran_gag_3"/>
    <property type="match status" value="1"/>
</dbReference>
<protein>
    <recommendedName>
        <fullName evidence="2">Retrotransposon Copia-like N-terminal domain-containing protein</fullName>
    </recommendedName>
</protein>
<evidence type="ECO:0000259" key="2">
    <source>
        <dbReference type="Pfam" id="PF14244"/>
    </source>
</evidence>
<reference evidence="3" key="1">
    <citation type="journal article" date="2014" name="Genome Biol.">
        <title>Transcriptome and methylome profiling reveals relics of genome dominance in the mesopolyploid Brassica oleracea.</title>
        <authorList>
            <person name="Parkin I.A."/>
            <person name="Koh C."/>
            <person name="Tang H."/>
            <person name="Robinson S.J."/>
            <person name="Kagale S."/>
            <person name="Clarke W.E."/>
            <person name="Town C.D."/>
            <person name="Nixon J."/>
            <person name="Krishnakumar V."/>
            <person name="Bidwell S.L."/>
            <person name="Denoeud F."/>
            <person name="Belcram H."/>
            <person name="Links M.G."/>
            <person name="Just J."/>
            <person name="Clarke C."/>
            <person name="Bender T."/>
            <person name="Huebert T."/>
            <person name="Mason A.S."/>
            <person name="Pires J.C."/>
            <person name="Barker G."/>
            <person name="Moore J."/>
            <person name="Walley P.G."/>
            <person name="Manoli S."/>
            <person name="Batley J."/>
            <person name="Edwards D."/>
            <person name="Nelson M.N."/>
            <person name="Wang X."/>
            <person name="Paterson A.H."/>
            <person name="King G."/>
            <person name="Bancroft I."/>
            <person name="Chalhoub B."/>
            <person name="Sharpe A.G."/>
        </authorList>
    </citation>
    <scope>NUCLEOTIDE SEQUENCE [LARGE SCALE GENOMIC DNA]</scope>
    <source>
        <strain evidence="3">cv. TO1000</strain>
    </source>
</reference>
<sequence>MAETPDPISAPSLTISQCVTLKLSSTNYLLWKTQFESFLSSQSLLGFINGTSPRPSPTVQVRNGEAVTEE</sequence>
<feature type="compositionally biased region" description="Polar residues" evidence="1">
    <location>
        <begin position="51"/>
        <end position="61"/>
    </location>
</feature>
<organism evidence="3 4">
    <name type="scientific">Brassica oleracea var. oleracea</name>
    <dbReference type="NCBI Taxonomy" id="109376"/>
    <lineage>
        <taxon>Eukaryota</taxon>
        <taxon>Viridiplantae</taxon>
        <taxon>Streptophyta</taxon>
        <taxon>Embryophyta</taxon>
        <taxon>Tracheophyta</taxon>
        <taxon>Spermatophyta</taxon>
        <taxon>Magnoliopsida</taxon>
        <taxon>eudicotyledons</taxon>
        <taxon>Gunneridae</taxon>
        <taxon>Pentapetalae</taxon>
        <taxon>rosids</taxon>
        <taxon>malvids</taxon>
        <taxon>Brassicales</taxon>
        <taxon>Brassicaceae</taxon>
        <taxon>Brassiceae</taxon>
        <taxon>Brassica</taxon>
    </lineage>
</organism>
<dbReference type="InterPro" id="IPR029472">
    <property type="entry name" value="Copia-like_N"/>
</dbReference>
<feature type="region of interest" description="Disordered" evidence="1">
    <location>
        <begin position="51"/>
        <end position="70"/>
    </location>
</feature>
<evidence type="ECO:0000256" key="1">
    <source>
        <dbReference type="SAM" id="MobiDB-lite"/>
    </source>
</evidence>
<dbReference type="Gramene" id="Bo21676s010.1">
    <property type="protein sequence ID" value="Bo21676s010.1"/>
    <property type="gene ID" value="Bo21676s010"/>
</dbReference>
<accession>A0A0D3AGG6</accession>
<proteinExistence type="predicted"/>
<dbReference type="HOGENOM" id="CLU_2765289_0_0_1"/>
<dbReference type="Proteomes" id="UP000032141">
    <property type="component" value="Unassembled WGS sequence"/>
</dbReference>
<dbReference type="eggNOG" id="KOG0017">
    <property type="taxonomic scope" value="Eukaryota"/>
</dbReference>